<dbReference type="Proteomes" id="UP000038009">
    <property type="component" value="Unassembled WGS sequence"/>
</dbReference>
<sequence>MHSKPAHPLQGLPAANGALWSTAPPLLSASLLQCRGTPEEAAVIHASTYALLEQLYSASSTSFSVERLMYLRTTTTSGSSSNKGTPSPQKTDAVAGGRLPGVGPGRGAPQASTWVAVLFPAVVPTPAATVPLPSASTAKAANVSPPSPLQVPSPPAVDACEGQQFQRTETPPHEETVVATVTSALLLKGPGSASFNTGTAAAAAPVKPNEASVQAEGVLVQLPQNALCGFPPSPLPLTSSNRGTPTTVLSTAARTHTASANAIPEKDALAKSPRRPSVPISVDPVSENLACEKNDSLVSVVLRPQSRDCRRTAVGASLTPGTVSSPPDWVLPASTSEVVPHVSPLPRVHPSLLETLTLAATSAPIALAAETTMESCEGDALKEPRPTPEVGMPAPDADSTTGPVPVCFSASSMRHTEDDSEKTGGHAAEHDTTKASLLVPRLSTCPTQASVEGEPELPKPPQAPPQHSCQPLEMELAAQTLVDEHADEKAEGAAAGAADNGDDDEATGFISLRTSPIVKASRSAIPDSSSLLAAVALHHDQDRGSTLVASSNSASPFADRDGLVFSPPRQQQMRLRLQRRRRREPSEGSTSSASVSPRSPAMQASLSFLRSTSSTPALTVGDDTFNMNVKDTNTVRHAGAEEEVEWAPDEMPTQKEDAERKDHATSSEGSLPPPPPHARSPSPAPSEKSVAAMPHTEPAADDVMKPIYSADKERHNGPPETPQDEMSSDALASSASAPQTPVHVEDARVVDNDDEHTEEIMILEEQQPPGAAPSWVEGRSPHRRSECSCETGMSGTPSHVRYTAAAAPAARGTADPREDRVESERMPLPDREKSTDNAVTYQSPSTPSVSPTPRRTSSLQEATHQRVHLARRTISMQDFTWAEEADEALRRQQQRLYSQSLTKGGHSPSLKSSWADGRPTETGVLVGPQAYHPLPEGSIGLRQLSMCREGLCRETSVSPAWRASPQPQDPQARFCPLAPAATAPRSAPQSREWCAAPGGVALKGFASPMQISPSPPPSFQLQAHCSSLPVSLSTAGVKRARSHQTSEGDAQATAETELSGVTVGPHRSFNSGQDASPSPLPTHQVPADKDGERGAAGAPRATRTHCGRRAGKTSTTHPRTHINHRSNNRAHRGEQPSSNTVHGGGATMRRKQARLNASSTVSPTTTASALNEFVLPRAVSAEPVPSASVARAASPLQPRSVNHLHHHSELSSSAITTEKGTLKSSHAPSTQRKCPKKEAAARAGQGDRSVKRAAAPRKPSLVALKQKRQRLQSSEGEGELSQHSQL</sequence>
<feature type="compositionally biased region" description="Basic residues" evidence="1">
    <location>
        <begin position="1102"/>
        <end position="1111"/>
    </location>
</feature>
<feature type="compositionally biased region" description="Low complexity" evidence="1">
    <location>
        <begin position="589"/>
        <end position="601"/>
    </location>
</feature>
<feature type="compositionally biased region" description="Basic and acidic residues" evidence="1">
    <location>
        <begin position="652"/>
        <end position="665"/>
    </location>
</feature>
<evidence type="ECO:0000313" key="3">
    <source>
        <dbReference type="Proteomes" id="UP000038009"/>
    </source>
</evidence>
<name>A0A0N1HRW4_LEPSE</name>
<reference evidence="2 3" key="1">
    <citation type="journal article" date="2015" name="PLoS Pathog.">
        <title>Leptomonas seymouri: Adaptations to the Dixenous Life Cycle Analyzed by Genome Sequencing, Transcriptome Profiling and Co-infection with Leishmania donovani.</title>
        <authorList>
            <person name="Kraeva N."/>
            <person name="Butenko A."/>
            <person name="Hlavacova J."/>
            <person name="Kostygov A."/>
            <person name="Myskova J."/>
            <person name="Grybchuk D."/>
            <person name="Lestinova T."/>
            <person name="Votypka J."/>
            <person name="Volf P."/>
            <person name="Opperdoes F."/>
            <person name="Flegontov P."/>
            <person name="Lukes J."/>
            <person name="Yurchenko V."/>
        </authorList>
    </citation>
    <scope>NUCLEOTIDE SEQUENCE [LARGE SCALE GENOMIC DNA]</scope>
    <source>
        <strain evidence="2 3">ATCC 30220</strain>
    </source>
</reference>
<feature type="region of interest" description="Disordered" evidence="1">
    <location>
        <begin position="1203"/>
        <end position="1286"/>
    </location>
</feature>
<evidence type="ECO:0000256" key="1">
    <source>
        <dbReference type="SAM" id="MobiDB-lite"/>
    </source>
</evidence>
<feature type="region of interest" description="Disordered" evidence="1">
    <location>
        <begin position="546"/>
        <end position="602"/>
    </location>
</feature>
<accession>A0A0N1HRW4</accession>
<feature type="compositionally biased region" description="Polar residues" evidence="1">
    <location>
        <begin position="1043"/>
        <end position="1056"/>
    </location>
</feature>
<dbReference type="OMA" id="DFRWADE"/>
<comment type="caution">
    <text evidence="2">The sequence shown here is derived from an EMBL/GenBank/DDBJ whole genome shotgun (WGS) entry which is preliminary data.</text>
</comment>
<feature type="compositionally biased region" description="Pro residues" evidence="1">
    <location>
        <begin position="671"/>
        <end position="684"/>
    </location>
</feature>
<feature type="compositionally biased region" description="Basic and acidic residues" evidence="1">
    <location>
        <begin position="414"/>
        <end position="432"/>
    </location>
</feature>
<dbReference type="VEuPathDB" id="TriTrypDB:Lsey_0425_0020"/>
<feature type="region of interest" description="Disordered" evidence="1">
    <location>
        <begin position="762"/>
        <end position="867"/>
    </location>
</feature>
<dbReference type="OrthoDB" id="10678975at2759"/>
<dbReference type="EMBL" id="LJSK01000425">
    <property type="protein sequence ID" value="KPI83165.1"/>
    <property type="molecule type" value="Genomic_DNA"/>
</dbReference>
<feature type="region of interest" description="Disordered" evidence="1">
    <location>
        <begin position="1036"/>
        <end position="1146"/>
    </location>
</feature>
<protein>
    <submittedName>
        <fullName evidence="2">Uncharacterized protein</fullName>
    </submittedName>
</protein>
<organism evidence="2 3">
    <name type="scientific">Leptomonas seymouri</name>
    <dbReference type="NCBI Taxonomy" id="5684"/>
    <lineage>
        <taxon>Eukaryota</taxon>
        <taxon>Discoba</taxon>
        <taxon>Euglenozoa</taxon>
        <taxon>Kinetoplastea</taxon>
        <taxon>Metakinetoplastina</taxon>
        <taxon>Trypanosomatida</taxon>
        <taxon>Trypanosomatidae</taxon>
        <taxon>Leishmaniinae</taxon>
        <taxon>Leptomonas</taxon>
    </lineage>
</organism>
<feature type="region of interest" description="Disordered" evidence="1">
    <location>
        <begin position="74"/>
        <end position="95"/>
    </location>
</feature>
<feature type="compositionally biased region" description="Basic and acidic residues" evidence="1">
    <location>
        <begin position="814"/>
        <end position="835"/>
    </location>
</feature>
<feature type="compositionally biased region" description="Basic residues" evidence="1">
    <location>
        <begin position="1118"/>
        <end position="1130"/>
    </location>
</feature>
<feature type="compositionally biased region" description="Polar residues" evidence="1">
    <location>
        <begin position="1271"/>
        <end position="1286"/>
    </location>
</feature>
<feature type="region of interest" description="Disordered" evidence="1">
    <location>
        <begin position="637"/>
        <end position="745"/>
    </location>
</feature>
<gene>
    <name evidence="2" type="ORF">ABL78_7809</name>
</gene>
<evidence type="ECO:0000313" key="2">
    <source>
        <dbReference type="EMBL" id="KPI83165.1"/>
    </source>
</evidence>
<feature type="region of interest" description="Disordered" evidence="1">
    <location>
        <begin position="379"/>
        <end position="432"/>
    </location>
</feature>
<feature type="region of interest" description="Disordered" evidence="1">
    <location>
        <begin position="898"/>
        <end position="917"/>
    </location>
</feature>
<feature type="compositionally biased region" description="Low complexity" evidence="1">
    <location>
        <begin position="843"/>
        <end position="858"/>
    </location>
</feature>
<keyword evidence="3" id="KW-1185">Reference proteome</keyword>
<feature type="compositionally biased region" description="Low complexity" evidence="1">
    <location>
        <begin position="728"/>
        <end position="737"/>
    </location>
</feature>
<feature type="region of interest" description="Disordered" evidence="1">
    <location>
        <begin position="446"/>
        <end position="468"/>
    </location>
</feature>
<proteinExistence type="predicted"/>
<feature type="compositionally biased region" description="Polar residues" evidence="1">
    <location>
        <begin position="1214"/>
        <end position="1232"/>
    </location>
</feature>